<dbReference type="OrthoDB" id="25954at2"/>
<dbReference type="GO" id="GO:0046872">
    <property type="term" value="F:metal ion binding"/>
    <property type="evidence" value="ECO:0007669"/>
    <property type="project" value="UniProtKB-KW"/>
</dbReference>
<accession>A0A059FR18</accession>
<evidence type="ECO:0000256" key="3">
    <source>
        <dbReference type="ARBA" id="ARBA00022723"/>
    </source>
</evidence>
<dbReference type="EMBL" id="ARYI01000008">
    <property type="protein sequence ID" value="KCZ93032.1"/>
    <property type="molecule type" value="Genomic_DNA"/>
</dbReference>
<keyword evidence="2 5" id="KW-0349">Heme</keyword>
<evidence type="ECO:0000313" key="6">
    <source>
        <dbReference type="EMBL" id="KCZ93032.1"/>
    </source>
</evidence>
<comment type="caution">
    <text evidence="6">The sequence shown here is derived from an EMBL/GenBank/DDBJ whole genome shotgun (WGS) entry which is preliminary data.</text>
</comment>
<dbReference type="Pfam" id="PF01152">
    <property type="entry name" value="Bac_globin"/>
    <property type="match status" value="1"/>
</dbReference>
<feature type="binding site" description="distal binding residue" evidence="5">
    <location>
        <position position="63"/>
    </location>
    <ligand>
        <name>heme</name>
        <dbReference type="ChEBI" id="CHEBI:30413"/>
    </ligand>
    <ligandPart>
        <name>Fe</name>
        <dbReference type="ChEBI" id="CHEBI:18248"/>
    </ligandPart>
</feature>
<evidence type="ECO:0000256" key="2">
    <source>
        <dbReference type="ARBA" id="ARBA00022617"/>
    </source>
</evidence>
<dbReference type="PATRIC" id="fig|1280951.3.peg.2038"/>
<evidence type="ECO:0000256" key="5">
    <source>
        <dbReference type="PIRSR" id="PIRSR601486-1"/>
    </source>
</evidence>
<keyword evidence="7" id="KW-1185">Reference proteome</keyword>
<protein>
    <submittedName>
        <fullName evidence="6">Uncharacterized protein</fullName>
    </submittedName>
</protein>
<reference evidence="6 7" key="1">
    <citation type="submission" date="2013-04" db="EMBL/GenBank/DDBJ databases">
        <title>Hyphomonas hirschiana VP5 Genome Sequencing.</title>
        <authorList>
            <person name="Lai Q."/>
            <person name="Shao Z."/>
        </authorList>
    </citation>
    <scope>NUCLEOTIDE SEQUENCE [LARGE SCALE GENOMIC DNA]</scope>
    <source>
        <strain evidence="6 7">VP5</strain>
    </source>
</reference>
<dbReference type="SUPFAM" id="SSF46458">
    <property type="entry name" value="Globin-like"/>
    <property type="match status" value="1"/>
</dbReference>
<name>A0A059FR18_9PROT</name>
<evidence type="ECO:0000256" key="4">
    <source>
        <dbReference type="ARBA" id="ARBA00023004"/>
    </source>
</evidence>
<organism evidence="6 7">
    <name type="scientific">Hyphomonas hirschiana VP5</name>
    <dbReference type="NCBI Taxonomy" id="1280951"/>
    <lineage>
        <taxon>Bacteria</taxon>
        <taxon>Pseudomonadati</taxon>
        <taxon>Pseudomonadota</taxon>
        <taxon>Alphaproteobacteria</taxon>
        <taxon>Hyphomonadales</taxon>
        <taxon>Hyphomonadaceae</taxon>
        <taxon>Hyphomonas</taxon>
    </lineage>
</organism>
<dbReference type="CDD" id="cd08916">
    <property type="entry name" value="TrHb3_P"/>
    <property type="match status" value="1"/>
</dbReference>
<dbReference type="RefSeq" id="WP_148205842.1">
    <property type="nucleotide sequence ID" value="NZ_ARYI01000008.1"/>
</dbReference>
<dbReference type="InterPro" id="IPR012292">
    <property type="entry name" value="Globin/Proto"/>
</dbReference>
<dbReference type="InterPro" id="IPR009050">
    <property type="entry name" value="Globin-like_sf"/>
</dbReference>
<dbReference type="AlphaFoldDB" id="A0A059FR18"/>
<dbReference type="GO" id="GO:0019825">
    <property type="term" value="F:oxygen binding"/>
    <property type="evidence" value="ECO:0007669"/>
    <property type="project" value="InterPro"/>
</dbReference>
<evidence type="ECO:0000256" key="1">
    <source>
        <dbReference type="ARBA" id="ARBA00022448"/>
    </source>
</evidence>
<keyword evidence="4 5" id="KW-0408">Iron</keyword>
<dbReference type="GO" id="GO:0020037">
    <property type="term" value="F:heme binding"/>
    <property type="evidence" value="ECO:0007669"/>
    <property type="project" value="InterPro"/>
</dbReference>
<dbReference type="InterPro" id="IPR001486">
    <property type="entry name" value="Hemoglobin_trunc"/>
</dbReference>
<proteinExistence type="predicted"/>
<keyword evidence="3 5" id="KW-0479">Metal-binding</keyword>
<sequence>MNTARPTAQIASARPEMTAVIVTATGLDESLLREMVQAFYAKVRSDAVLGPIFDAHITDWTPHLERMVTFWSSVALMTGRYHGRPQEAHTKLAVGALHFERWLALFKETAQETCSAAGAAHLITRAERIARSLLSAVEESQTVPKPLSDGADQRTPP</sequence>
<keyword evidence="1" id="KW-0813">Transport</keyword>
<evidence type="ECO:0000313" key="7">
    <source>
        <dbReference type="Proteomes" id="UP000025061"/>
    </source>
</evidence>
<gene>
    <name evidence="6" type="ORF">HHI_10104</name>
</gene>
<dbReference type="Gene3D" id="1.10.490.10">
    <property type="entry name" value="Globins"/>
    <property type="match status" value="1"/>
</dbReference>
<dbReference type="Proteomes" id="UP000025061">
    <property type="component" value="Unassembled WGS sequence"/>
</dbReference>